<dbReference type="Pfam" id="PF06108">
    <property type="entry name" value="DUF952"/>
    <property type="match status" value="1"/>
</dbReference>
<name>A0A1Y2HPD3_9FUNG</name>
<dbReference type="EMBL" id="MCFL01000021">
    <property type="protein sequence ID" value="ORZ35661.1"/>
    <property type="molecule type" value="Genomic_DNA"/>
</dbReference>
<gene>
    <name evidence="1" type="ORF">BCR44DRAFT_37726</name>
</gene>
<keyword evidence="2" id="KW-1185">Reference proteome</keyword>
<protein>
    <recommendedName>
        <fullName evidence="3">DUF952 domain-containing protein</fullName>
    </recommendedName>
</protein>
<sequence>MTSPPRYIAHLLPTAAVPPVGKDPGNGSTLYTTDSLKTEGFIHCSPLQLALDTANRYLSAISSVSVLIIDTHHYSVATAQVAGGPTTHVSGSGAVKIVWEPAVVPPEHEQRVVSAATGKKVRDGDFPHVYGPIDVKSVVEVLQVKRDAAGKAWEAIPGLEKYLA</sequence>
<comment type="caution">
    <text evidence="1">The sequence shown here is derived from an EMBL/GenBank/DDBJ whole genome shotgun (WGS) entry which is preliminary data.</text>
</comment>
<reference evidence="1 2" key="1">
    <citation type="submission" date="2016-07" db="EMBL/GenBank/DDBJ databases">
        <title>Pervasive Adenine N6-methylation of Active Genes in Fungi.</title>
        <authorList>
            <consortium name="DOE Joint Genome Institute"/>
            <person name="Mondo S.J."/>
            <person name="Dannebaum R.O."/>
            <person name="Kuo R.C."/>
            <person name="Labutti K."/>
            <person name="Haridas S."/>
            <person name="Kuo A."/>
            <person name="Salamov A."/>
            <person name="Ahrendt S.R."/>
            <person name="Lipzen A."/>
            <person name="Sullivan W."/>
            <person name="Andreopoulos W.B."/>
            <person name="Clum A."/>
            <person name="Lindquist E."/>
            <person name="Daum C."/>
            <person name="Ramamoorthy G.K."/>
            <person name="Gryganskyi A."/>
            <person name="Culley D."/>
            <person name="Magnuson J.K."/>
            <person name="James T.Y."/>
            <person name="O'Malley M.A."/>
            <person name="Stajich J.E."/>
            <person name="Spatafora J.W."/>
            <person name="Visel A."/>
            <person name="Grigoriev I.V."/>
        </authorList>
    </citation>
    <scope>NUCLEOTIDE SEQUENCE [LARGE SCALE GENOMIC DNA]</scope>
    <source>
        <strain evidence="1 2">PL171</strain>
    </source>
</reference>
<evidence type="ECO:0000313" key="1">
    <source>
        <dbReference type="EMBL" id="ORZ35661.1"/>
    </source>
</evidence>
<accession>A0A1Y2HPD3</accession>
<dbReference type="OrthoDB" id="5594961at2759"/>
<organism evidence="1 2">
    <name type="scientific">Catenaria anguillulae PL171</name>
    <dbReference type="NCBI Taxonomy" id="765915"/>
    <lineage>
        <taxon>Eukaryota</taxon>
        <taxon>Fungi</taxon>
        <taxon>Fungi incertae sedis</taxon>
        <taxon>Blastocladiomycota</taxon>
        <taxon>Blastocladiomycetes</taxon>
        <taxon>Blastocladiales</taxon>
        <taxon>Catenariaceae</taxon>
        <taxon>Catenaria</taxon>
    </lineage>
</organism>
<dbReference type="Gene3D" id="3.20.170.20">
    <property type="entry name" value="Protein of unknown function DUF952"/>
    <property type="match status" value="1"/>
</dbReference>
<dbReference type="AlphaFoldDB" id="A0A1Y2HPD3"/>
<dbReference type="Proteomes" id="UP000193411">
    <property type="component" value="Unassembled WGS sequence"/>
</dbReference>
<dbReference type="SUPFAM" id="SSF56399">
    <property type="entry name" value="ADP-ribosylation"/>
    <property type="match status" value="1"/>
</dbReference>
<evidence type="ECO:0000313" key="2">
    <source>
        <dbReference type="Proteomes" id="UP000193411"/>
    </source>
</evidence>
<evidence type="ECO:0008006" key="3">
    <source>
        <dbReference type="Google" id="ProtNLM"/>
    </source>
</evidence>
<dbReference type="InterPro" id="IPR009297">
    <property type="entry name" value="DUF952"/>
</dbReference>
<proteinExistence type="predicted"/>